<organism evidence="2 3">
    <name type="scientific">Globodera pallida</name>
    <name type="common">Potato cyst nematode worm</name>
    <name type="synonym">Heterodera pallida</name>
    <dbReference type="NCBI Taxonomy" id="36090"/>
    <lineage>
        <taxon>Eukaryota</taxon>
        <taxon>Metazoa</taxon>
        <taxon>Ecdysozoa</taxon>
        <taxon>Nematoda</taxon>
        <taxon>Chromadorea</taxon>
        <taxon>Rhabditida</taxon>
        <taxon>Tylenchina</taxon>
        <taxon>Tylenchomorpha</taxon>
        <taxon>Tylenchoidea</taxon>
        <taxon>Heteroderidae</taxon>
        <taxon>Heteroderinae</taxon>
        <taxon>Globodera</taxon>
    </lineage>
</organism>
<dbReference type="Proteomes" id="UP000050741">
    <property type="component" value="Unassembled WGS sequence"/>
</dbReference>
<evidence type="ECO:0000256" key="1">
    <source>
        <dbReference type="SAM" id="MobiDB-lite"/>
    </source>
</evidence>
<proteinExistence type="predicted"/>
<sequence>MSMLASFYHQPQQQFLPVFLPLLLPLSSILSPGSSHVAAQCSGGGCGCAGSAGCAGCDGCQQLQLGGGIFPMAINTTNGTANSSNSSSANLNDLVPPKIVVESKKNLSSPAGRRRRRSTTTDWGSEKMLTPQQLDAKFQLIRLLQQRPLSPLQPELPPLQPPDFPPLSVPPDDVPPSSAYGDDEAAGKFRPQATSGLGQFIHVKPTVMGTAFGLLVGAEMEDSTLKHPFEEPFQR</sequence>
<reference evidence="2" key="1">
    <citation type="submission" date="2014-05" db="EMBL/GenBank/DDBJ databases">
        <title>The genome and life-stage specific transcriptomes of Globodera pallida elucidate key aspects of plant parasitism by a cyst nematode.</title>
        <authorList>
            <person name="Cotton J.A."/>
            <person name="Lilley C.J."/>
            <person name="Jones L.M."/>
            <person name="Kikuchi T."/>
            <person name="Reid A.J."/>
            <person name="Thorpe P."/>
            <person name="Tsai I.J."/>
            <person name="Beasley H."/>
            <person name="Blok V."/>
            <person name="Cock P.J.A."/>
            <person name="Van den Akker S.E."/>
            <person name="Holroyd N."/>
            <person name="Hunt M."/>
            <person name="Mantelin S."/>
            <person name="Naghra H."/>
            <person name="Pain A."/>
            <person name="Palomares-Rius J.E."/>
            <person name="Zarowiecki M."/>
            <person name="Berriman M."/>
            <person name="Jones J.T."/>
            <person name="Urwin P.E."/>
        </authorList>
    </citation>
    <scope>NUCLEOTIDE SEQUENCE [LARGE SCALE GENOMIC DNA]</scope>
    <source>
        <strain evidence="2">Lindley</strain>
    </source>
</reference>
<protein>
    <submittedName>
        <fullName evidence="3">Uncharacterized protein</fullName>
    </submittedName>
</protein>
<dbReference type="WBParaSite" id="GPLIN_000545500">
    <property type="protein sequence ID" value="GPLIN_000545500"/>
    <property type="gene ID" value="GPLIN_000545500"/>
</dbReference>
<feature type="region of interest" description="Disordered" evidence="1">
    <location>
        <begin position="151"/>
        <end position="192"/>
    </location>
</feature>
<reference evidence="3" key="2">
    <citation type="submission" date="2016-06" db="UniProtKB">
        <authorList>
            <consortium name="WormBaseParasite"/>
        </authorList>
    </citation>
    <scope>IDENTIFICATION</scope>
</reference>
<feature type="region of interest" description="Disordered" evidence="1">
    <location>
        <begin position="102"/>
        <end position="129"/>
    </location>
</feature>
<feature type="compositionally biased region" description="Pro residues" evidence="1">
    <location>
        <begin position="154"/>
        <end position="174"/>
    </location>
</feature>
<dbReference type="AlphaFoldDB" id="A0A183BXW5"/>
<evidence type="ECO:0000313" key="2">
    <source>
        <dbReference type="Proteomes" id="UP000050741"/>
    </source>
</evidence>
<keyword evidence="2" id="KW-1185">Reference proteome</keyword>
<accession>A0A183BXW5</accession>
<evidence type="ECO:0000313" key="3">
    <source>
        <dbReference type="WBParaSite" id="GPLIN_000545500"/>
    </source>
</evidence>
<name>A0A183BXW5_GLOPA</name>